<name>A0A3B0ZSP4_9ZZZZ</name>
<dbReference type="EMBL" id="UOFR01000038">
    <property type="protein sequence ID" value="VAW96565.1"/>
    <property type="molecule type" value="Genomic_DNA"/>
</dbReference>
<dbReference type="AlphaFoldDB" id="A0A3B0ZSP4"/>
<organism evidence="2">
    <name type="scientific">hydrothermal vent metagenome</name>
    <dbReference type="NCBI Taxonomy" id="652676"/>
    <lineage>
        <taxon>unclassified sequences</taxon>
        <taxon>metagenomes</taxon>
        <taxon>ecological metagenomes</taxon>
    </lineage>
</organism>
<keyword evidence="1" id="KW-0472">Membrane</keyword>
<keyword evidence="1" id="KW-1133">Transmembrane helix</keyword>
<evidence type="ECO:0000256" key="1">
    <source>
        <dbReference type="SAM" id="Phobius"/>
    </source>
</evidence>
<reference evidence="2" key="1">
    <citation type="submission" date="2018-06" db="EMBL/GenBank/DDBJ databases">
        <authorList>
            <person name="Zhirakovskaya E."/>
        </authorList>
    </citation>
    <scope>NUCLEOTIDE SEQUENCE</scope>
</reference>
<feature type="transmembrane region" description="Helical" evidence="1">
    <location>
        <begin position="6"/>
        <end position="29"/>
    </location>
</feature>
<proteinExistence type="predicted"/>
<sequence length="129" mass="15096">METVASILFITFLVAFFLMVVACYCVFIINRIATKSFLVVYNNDKDLYFQILDGRESSWIERRTHSLKNFGLWWNVYRTLYRGGRIDEVVGPGTRLRFSRYVRIMWFSYVTAILLAIIVVSTGFILARA</sequence>
<gene>
    <name evidence="2" type="ORF">MNBD_GAMMA21-1055</name>
</gene>
<evidence type="ECO:0008006" key="3">
    <source>
        <dbReference type="Google" id="ProtNLM"/>
    </source>
</evidence>
<keyword evidence="1" id="KW-0812">Transmembrane</keyword>
<evidence type="ECO:0000313" key="2">
    <source>
        <dbReference type="EMBL" id="VAW96565.1"/>
    </source>
</evidence>
<accession>A0A3B0ZSP4</accession>
<feature type="transmembrane region" description="Helical" evidence="1">
    <location>
        <begin position="104"/>
        <end position="127"/>
    </location>
</feature>
<protein>
    <recommendedName>
        <fullName evidence="3">Universal stress protein B</fullName>
    </recommendedName>
</protein>